<evidence type="ECO:0000256" key="4">
    <source>
        <dbReference type="ARBA" id="ARBA00022827"/>
    </source>
</evidence>
<dbReference type="EMBL" id="MFNE01000038">
    <property type="protein sequence ID" value="OGG94477.1"/>
    <property type="molecule type" value="Genomic_DNA"/>
</dbReference>
<gene>
    <name evidence="8" type="ORF">A2527_01325</name>
</gene>
<dbReference type="InterPro" id="IPR029035">
    <property type="entry name" value="DHS-like_NAD/FAD-binding_dom"/>
</dbReference>
<dbReference type="SUPFAM" id="SSF52467">
    <property type="entry name" value="DHS-like NAD/FAD-binding domain"/>
    <property type="match status" value="1"/>
</dbReference>
<keyword evidence="2" id="KW-0813">Transport</keyword>
<dbReference type="GO" id="GO:0009055">
    <property type="term" value="F:electron transfer activity"/>
    <property type="evidence" value="ECO:0007669"/>
    <property type="project" value="InterPro"/>
</dbReference>
<feature type="binding site" evidence="6">
    <location>
        <begin position="229"/>
        <end position="233"/>
    </location>
    <ligand>
        <name>FAD</name>
        <dbReference type="ChEBI" id="CHEBI:57692"/>
    </ligand>
</feature>
<dbReference type="Pfam" id="PF00766">
    <property type="entry name" value="ETF_alpha"/>
    <property type="match status" value="1"/>
</dbReference>
<keyword evidence="3" id="KW-0285">Flavoprotein</keyword>
<dbReference type="FunFam" id="3.40.50.1220:FF:000004">
    <property type="entry name" value="Electron transfer flavoprotein"/>
    <property type="match status" value="1"/>
</dbReference>
<accession>A0A1F6G8N4</accession>
<evidence type="ECO:0000256" key="3">
    <source>
        <dbReference type="ARBA" id="ARBA00022630"/>
    </source>
</evidence>
<dbReference type="PROSITE" id="PS00696">
    <property type="entry name" value="ETF_ALPHA"/>
    <property type="match status" value="1"/>
</dbReference>
<dbReference type="SUPFAM" id="SSF52402">
    <property type="entry name" value="Adenine nucleotide alpha hydrolases-like"/>
    <property type="match status" value="1"/>
</dbReference>
<reference evidence="8 9" key="1">
    <citation type="journal article" date="2016" name="Nat. Commun.">
        <title>Thousands of microbial genomes shed light on interconnected biogeochemical processes in an aquifer system.</title>
        <authorList>
            <person name="Anantharaman K."/>
            <person name="Brown C.T."/>
            <person name="Hug L.A."/>
            <person name="Sharon I."/>
            <person name="Castelle C.J."/>
            <person name="Probst A.J."/>
            <person name="Thomas B.C."/>
            <person name="Singh A."/>
            <person name="Wilkins M.J."/>
            <person name="Karaoz U."/>
            <person name="Brodie E.L."/>
            <person name="Williams K.H."/>
            <person name="Hubbard S.S."/>
            <person name="Banfield J.F."/>
        </authorList>
    </citation>
    <scope>NUCLEOTIDE SEQUENCE [LARGE SCALE GENOMIC DNA]</scope>
</reference>
<dbReference type="PANTHER" id="PTHR43153">
    <property type="entry name" value="ELECTRON TRANSFER FLAVOPROTEIN ALPHA"/>
    <property type="match status" value="1"/>
</dbReference>
<dbReference type="Gene3D" id="3.40.50.1220">
    <property type="entry name" value="TPP-binding domain"/>
    <property type="match status" value="1"/>
</dbReference>
<dbReference type="Proteomes" id="UP000178449">
    <property type="component" value="Unassembled WGS sequence"/>
</dbReference>
<comment type="similarity">
    <text evidence="1">Belongs to the ETF alpha-subunit/FixB family.</text>
</comment>
<evidence type="ECO:0000256" key="6">
    <source>
        <dbReference type="PIRSR" id="PIRSR000089-1"/>
    </source>
</evidence>
<organism evidence="8 9">
    <name type="scientific">Candidatus Lambdaproteobacteria bacterium RIFOXYD2_FULL_50_16</name>
    <dbReference type="NCBI Taxonomy" id="1817772"/>
    <lineage>
        <taxon>Bacteria</taxon>
        <taxon>Pseudomonadati</taxon>
        <taxon>Pseudomonadota</taxon>
        <taxon>Candidatus Lambdaproteobacteria</taxon>
    </lineage>
</organism>
<dbReference type="GO" id="GO:0033539">
    <property type="term" value="P:fatty acid beta-oxidation using acyl-CoA dehydrogenase"/>
    <property type="evidence" value="ECO:0007669"/>
    <property type="project" value="TreeGrafter"/>
</dbReference>
<protein>
    <submittedName>
        <fullName evidence="8">Electron transfer flavoprotein subunit alpha</fullName>
    </submittedName>
</protein>
<dbReference type="PANTHER" id="PTHR43153:SF1">
    <property type="entry name" value="ELECTRON TRANSFER FLAVOPROTEIN SUBUNIT ALPHA, MITOCHONDRIAL"/>
    <property type="match status" value="1"/>
</dbReference>
<dbReference type="Gene3D" id="3.40.50.620">
    <property type="entry name" value="HUPs"/>
    <property type="match status" value="1"/>
</dbReference>
<dbReference type="PIRSF" id="PIRSF000089">
    <property type="entry name" value="Electra_flavoP_a"/>
    <property type="match status" value="1"/>
</dbReference>
<evidence type="ECO:0000256" key="2">
    <source>
        <dbReference type="ARBA" id="ARBA00022448"/>
    </source>
</evidence>
<evidence type="ECO:0000259" key="7">
    <source>
        <dbReference type="SMART" id="SM00893"/>
    </source>
</evidence>
<dbReference type="InterPro" id="IPR001308">
    <property type="entry name" value="ETF_a/FixB"/>
</dbReference>
<dbReference type="InterPro" id="IPR014731">
    <property type="entry name" value="ETF_asu_C"/>
</dbReference>
<keyword evidence="4 6" id="KW-0274">FAD</keyword>
<dbReference type="SMART" id="SM00893">
    <property type="entry name" value="ETF"/>
    <property type="match status" value="1"/>
</dbReference>
<evidence type="ECO:0000313" key="9">
    <source>
        <dbReference type="Proteomes" id="UP000178449"/>
    </source>
</evidence>
<dbReference type="InterPro" id="IPR014729">
    <property type="entry name" value="Rossmann-like_a/b/a_fold"/>
</dbReference>
<feature type="binding site" evidence="6">
    <location>
        <position position="267"/>
    </location>
    <ligand>
        <name>FAD</name>
        <dbReference type="ChEBI" id="CHEBI:57692"/>
    </ligand>
</feature>
<feature type="binding site" evidence="6">
    <location>
        <begin position="246"/>
        <end position="253"/>
    </location>
    <ligand>
        <name>FAD</name>
        <dbReference type="ChEBI" id="CHEBI:57692"/>
    </ligand>
</feature>
<evidence type="ECO:0000256" key="1">
    <source>
        <dbReference type="ARBA" id="ARBA00005817"/>
    </source>
</evidence>
<dbReference type="GO" id="GO:0050660">
    <property type="term" value="F:flavin adenine dinucleotide binding"/>
    <property type="evidence" value="ECO:0007669"/>
    <property type="project" value="InterPro"/>
</dbReference>
<dbReference type="STRING" id="1817772.A2527_01325"/>
<comment type="cofactor">
    <cofactor evidence="6">
        <name>FAD</name>
        <dbReference type="ChEBI" id="CHEBI:57692"/>
    </cofactor>
    <text evidence="6">Binds 1 FAD per dimer.</text>
</comment>
<comment type="caution">
    <text evidence="8">The sequence shown here is derived from an EMBL/GenBank/DDBJ whole genome shotgun (WGS) entry which is preliminary data.</text>
</comment>
<keyword evidence="5" id="KW-0249">Electron transport</keyword>
<feature type="binding site" evidence="6">
    <location>
        <position position="190"/>
    </location>
    <ligand>
        <name>FAD</name>
        <dbReference type="ChEBI" id="CHEBI:57692"/>
    </ligand>
</feature>
<dbReference type="Pfam" id="PF01012">
    <property type="entry name" value="ETF"/>
    <property type="match status" value="1"/>
</dbReference>
<evidence type="ECO:0000313" key="8">
    <source>
        <dbReference type="EMBL" id="OGG94477.1"/>
    </source>
</evidence>
<name>A0A1F6G8N4_9PROT</name>
<evidence type="ECO:0000256" key="5">
    <source>
        <dbReference type="ARBA" id="ARBA00022982"/>
    </source>
</evidence>
<feature type="domain" description="Electron transfer flavoprotein alpha/beta-subunit N-terminal" evidence="7">
    <location>
        <begin position="3"/>
        <end position="176"/>
    </location>
</feature>
<sequence length="299" mass="31318">MKALLIGEVLRGKLAPSLYEMLGFASQAGLESVVLVCAPISTNPQFTGKLYQGDGGEYDPLSHKAMALEVIAKENPDLVVLMHSSYGWDLAPRLAMELGWGQISEAIAFDSGTFNQVLVGGKLRRSVKTVSGQAVVTLQSGAFSEAAPAGSPALESISALKGAIEWLGYVEKPAQDLDLTKAQKIVSAGRGIGKADNLGMIQELAQVLGAELGASRPVVDSGWVEHSHQVGSTGATVTPELYMACGISGAVQHLAGMKKSELIIAINKDKDAPIGEVAHYVVVADLLQFVPALTKALKA</sequence>
<dbReference type="InterPro" id="IPR014730">
    <property type="entry name" value="ETF_a/b_N"/>
</dbReference>
<feature type="binding site" evidence="6">
    <location>
        <begin position="215"/>
        <end position="216"/>
    </location>
    <ligand>
        <name>FAD</name>
        <dbReference type="ChEBI" id="CHEBI:57692"/>
    </ligand>
</feature>
<proteinExistence type="inferred from homology"/>
<dbReference type="InterPro" id="IPR018206">
    <property type="entry name" value="ETF_asu_C_CS"/>
</dbReference>
<dbReference type="AlphaFoldDB" id="A0A1F6G8N4"/>